<keyword evidence="3" id="KW-1185">Reference proteome</keyword>
<sequence>MRLNERARTELLAEAEGISDEDINKQPAGDRWSIKQILDHLYLMEGSVAKIIQSQLEKGKKEHVSEKPIDLTVNRDKKVDALDFLTPGGDFATLEELTQKLEASHKLLADTAINADETMLKERVYQHPAFGELSLKQWVPFVAYHEMRHTEQLREVKRALNL</sequence>
<evidence type="ECO:0000313" key="3">
    <source>
        <dbReference type="Proteomes" id="UP001500866"/>
    </source>
</evidence>
<dbReference type="EMBL" id="BAAADS010000006">
    <property type="protein sequence ID" value="GAA0595596.1"/>
    <property type="molecule type" value="Genomic_DNA"/>
</dbReference>
<dbReference type="Gene3D" id="1.20.120.450">
    <property type="entry name" value="dinb family like domain"/>
    <property type="match status" value="1"/>
</dbReference>
<dbReference type="RefSeq" id="WP_343810783.1">
    <property type="nucleotide sequence ID" value="NZ_BAAADS010000006.1"/>
</dbReference>
<dbReference type="SUPFAM" id="SSF109854">
    <property type="entry name" value="DinB/YfiT-like putative metalloenzymes"/>
    <property type="match status" value="1"/>
</dbReference>
<gene>
    <name evidence="2" type="ORF">GCM10009001_09630</name>
</gene>
<organism evidence="2 3">
    <name type="scientific">Virgibacillus siamensis</name>
    <dbReference type="NCBI Taxonomy" id="480071"/>
    <lineage>
        <taxon>Bacteria</taxon>
        <taxon>Bacillati</taxon>
        <taxon>Bacillota</taxon>
        <taxon>Bacilli</taxon>
        <taxon>Bacillales</taxon>
        <taxon>Bacillaceae</taxon>
        <taxon>Virgibacillus</taxon>
    </lineage>
</organism>
<reference evidence="2 3" key="1">
    <citation type="journal article" date="2019" name="Int. J. Syst. Evol. Microbiol.">
        <title>The Global Catalogue of Microorganisms (GCM) 10K type strain sequencing project: providing services to taxonomists for standard genome sequencing and annotation.</title>
        <authorList>
            <consortium name="The Broad Institute Genomics Platform"/>
            <consortium name="The Broad Institute Genome Sequencing Center for Infectious Disease"/>
            <person name="Wu L."/>
            <person name="Ma J."/>
        </authorList>
    </citation>
    <scope>NUCLEOTIDE SEQUENCE [LARGE SCALE GENOMIC DNA]</scope>
    <source>
        <strain evidence="2 3">JCM 15395</strain>
    </source>
</reference>
<protein>
    <recommendedName>
        <fullName evidence="1">DinB-like domain-containing protein</fullName>
    </recommendedName>
</protein>
<dbReference type="InterPro" id="IPR034660">
    <property type="entry name" value="DinB/YfiT-like"/>
</dbReference>
<name>A0ABN1FQB5_9BACI</name>
<dbReference type="Pfam" id="PF12867">
    <property type="entry name" value="DinB_2"/>
    <property type="match status" value="1"/>
</dbReference>
<feature type="domain" description="DinB-like" evidence="1">
    <location>
        <begin position="5"/>
        <end position="153"/>
    </location>
</feature>
<proteinExistence type="predicted"/>
<dbReference type="Proteomes" id="UP001500866">
    <property type="component" value="Unassembled WGS sequence"/>
</dbReference>
<evidence type="ECO:0000313" key="2">
    <source>
        <dbReference type="EMBL" id="GAA0595596.1"/>
    </source>
</evidence>
<accession>A0ABN1FQB5</accession>
<comment type="caution">
    <text evidence="2">The sequence shown here is derived from an EMBL/GenBank/DDBJ whole genome shotgun (WGS) entry which is preliminary data.</text>
</comment>
<dbReference type="InterPro" id="IPR024775">
    <property type="entry name" value="DinB-like"/>
</dbReference>
<evidence type="ECO:0000259" key="1">
    <source>
        <dbReference type="Pfam" id="PF12867"/>
    </source>
</evidence>